<dbReference type="EMBL" id="BKAL01000007">
    <property type="protein sequence ID" value="GEP69360.1"/>
    <property type="molecule type" value="Genomic_DNA"/>
</dbReference>
<comment type="caution">
    <text evidence="1">The sequence shown here is derived from an EMBL/GenBank/DDBJ whole genome shotgun (WGS) entry which is preliminary data.</text>
</comment>
<name>A0A512PDS2_9CELL</name>
<evidence type="ECO:0000313" key="1">
    <source>
        <dbReference type="EMBL" id="GEP69360.1"/>
    </source>
</evidence>
<proteinExistence type="predicted"/>
<dbReference type="AlphaFoldDB" id="A0A512PDS2"/>
<dbReference type="RefSeq" id="WP_146953126.1">
    <property type="nucleotide sequence ID" value="NZ_BAABBJ010000007.1"/>
</dbReference>
<gene>
    <name evidence="1" type="ORF">CSO01_20750</name>
</gene>
<evidence type="ECO:0000313" key="2">
    <source>
        <dbReference type="Proteomes" id="UP000321798"/>
    </source>
</evidence>
<organism evidence="1 2">
    <name type="scientific">Cellulomonas soli</name>
    <dbReference type="NCBI Taxonomy" id="931535"/>
    <lineage>
        <taxon>Bacteria</taxon>
        <taxon>Bacillati</taxon>
        <taxon>Actinomycetota</taxon>
        <taxon>Actinomycetes</taxon>
        <taxon>Micrococcales</taxon>
        <taxon>Cellulomonadaceae</taxon>
        <taxon>Cellulomonas</taxon>
    </lineage>
</organism>
<reference evidence="1 2" key="1">
    <citation type="submission" date="2019-07" db="EMBL/GenBank/DDBJ databases">
        <title>Whole genome shotgun sequence of Cellulomonas soli NBRC 109434.</title>
        <authorList>
            <person name="Hosoyama A."/>
            <person name="Uohara A."/>
            <person name="Ohji S."/>
            <person name="Ichikawa N."/>
        </authorList>
    </citation>
    <scope>NUCLEOTIDE SEQUENCE [LARGE SCALE GENOMIC DNA]</scope>
    <source>
        <strain evidence="1 2">NBRC 109434</strain>
    </source>
</reference>
<dbReference type="Proteomes" id="UP000321798">
    <property type="component" value="Unassembled WGS sequence"/>
</dbReference>
<protein>
    <submittedName>
        <fullName evidence="1">Uncharacterized protein</fullName>
    </submittedName>
</protein>
<keyword evidence="2" id="KW-1185">Reference proteome</keyword>
<accession>A0A512PDS2</accession>
<sequence>MTTDPTTTPTPAPARRPSWGVRAWRRGYGPAAGGGVRGRVRRVFAMTVAGAPLALVAGWELASLQAGNGWTIPGVL</sequence>